<keyword evidence="7" id="KW-1185">Reference proteome</keyword>
<dbReference type="SUPFAM" id="SSF58104">
    <property type="entry name" value="Methyl-accepting chemotaxis protein (MCP) signaling domain"/>
    <property type="match status" value="1"/>
</dbReference>
<organism evidence="6 7">
    <name type="scientific">Roseiconus lacunae</name>
    <dbReference type="NCBI Taxonomy" id="2605694"/>
    <lineage>
        <taxon>Bacteria</taxon>
        <taxon>Pseudomonadati</taxon>
        <taxon>Planctomycetota</taxon>
        <taxon>Planctomycetia</taxon>
        <taxon>Pirellulales</taxon>
        <taxon>Pirellulaceae</taxon>
        <taxon>Roseiconus</taxon>
    </lineage>
</organism>
<dbReference type="PRINTS" id="PR00260">
    <property type="entry name" value="CHEMTRNSDUCR"/>
</dbReference>
<comment type="similarity">
    <text evidence="2">Belongs to the methyl-accepting chemotaxis (MCP) protein family.</text>
</comment>
<gene>
    <name evidence="6" type="ORF">QTN89_25275</name>
</gene>
<name>A0ABT7PQK9_9BACT</name>
<dbReference type="SMART" id="SM00283">
    <property type="entry name" value="MA"/>
    <property type="match status" value="1"/>
</dbReference>
<keyword evidence="1 3" id="KW-0807">Transducer</keyword>
<evidence type="ECO:0000313" key="7">
    <source>
        <dbReference type="Proteomes" id="UP001239462"/>
    </source>
</evidence>
<dbReference type="Proteomes" id="UP001239462">
    <property type="component" value="Unassembled WGS sequence"/>
</dbReference>
<evidence type="ECO:0000259" key="5">
    <source>
        <dbReference type="PROSITE" id="PS50111"/>
    </source>
</evidence>
<comment type="caution">
    <text evidence="6">The sequence shown here is derived from an EMBL/GenBank/DDBJ whole genome shotgun (WGS) entry which is preliminary data.</text>
</comment>
<dbReference type="PANTHER" id="PTHR32089">
    <property type="entry name" value="METHYL-ACCEPTING CHEMOTAXIS PROTEIN MCPB"/>
    <property type="match status" value="1"/>
</dbReference>
<dbReference type="InterPro" id="IPR004089">
    <property type="entry name" value="MCPsignal_dom"/>
</dbReference>
<protein>
    <submittedName>
        <fullName evidence="6">Methyl-accepting chemotaxis protein</fullName>
    </submittedName>
</protein>
<evidence type="ECO:0000256" key="4">
    <source>
        <dbReference type="SAM" id="MobiDB-lite"/>
    </source>
</evidence>
<dbReference type="EMBL" id="JASZZN010000026">
    <property type="protein sequence ID" value="MDM4018790.1"/>
    <property type="molecule type" value="Genomic_DNA"/>
</dbReference>
<dbReference type="PROSITE" id="PS50111">
    <property type="entry name" value="CHEMOTAXIS_TRANSDUC_2"/>
    <property type="match status" value="1"/>
</dbReference>
<feature type="domain" description="Methyl-accepting transducer" evidence="5">
    <location>
        <begin position="164"/>
        <end position="400"/>
    </location>
</feature>
<sequence length="422" mass="45551">METTQQQITALQAAPPQSPNVPDQSAAKSDARRHLFFDEVAHVCREASRGNLEVRIQGFDSLTDGDEELAAVHHGINSLLDYTESFIREAKAALGYAADGKYFRRVLLGGMNGTFRHAAELINTASEQMKEKSDAIERAKSDRLSMADSFEETVKGITDSLLDATHELHAVSTELSSTAKQTSSRSKNALETANYSVKNVREVSDSAEQMQSSITEIDGKMEETASRVERVVVEVTNAMEVMKALGQSSASIDNVVETIEEVARQTHLLSFNAAIEAARSGSAGAGFAVVAAEVRNLAERTKTATQQVKEEISRVQSNADNAVQSIGRFGEAIEQLSKTSEAVSHLIRDQKVATDEIQNNVTEAMKCTESVKENISGVSGAATQTDAATDKLREASEDLERQGTALSQGVEMLLAKIRADGP</sequence>
<feature type="region of interest" description="Disordered" evidence="4">
    <location>
        <begin position="1"/>
        <end position="28"/>
    </location>
</feature>
<dbReference type="PANTHER" id="PTHR32089:SF112">
    <property type="entry name" value="LYSOZYME-LIKE PROTEIN-RELATED"/>
    <property type="match status" value="1"/>
</dbReference>
<feature type="compositionally biased region" description="Low complexity" evidence="4">
    <location>
        <begin position="1"/>
        <end position="15"/>
    </location>
</feature>
<dbReference type="Gene3D" id="1.10.287.950">
    <property type="entry name" value="Methyl-accepting chemotaxis protein"/>
    <property type="match status" value="1"/>
</dbReference>
<evidence type="ECO:0000313" key="6">
    <source>
        <dbReference type="EMBL" id="MDM4018790.1"/>
    </source>
</evidence>
<dbReference type="Pfam" id="PF00015">
    <property type="entry name" value="MCPsignal"/>
    <property type="match status" value="1"/>
</dbReference>
<reference evidence="6 7" key="1">
    <citation type="submission" date="2023-06" db="EMBL/GenBank/DDBJ databases">
        <title>Roseiconus lacunae JC819 isolated from Gulf of Mannar region, Tamil Nadu.</title>
        <authorList>
            <person name="Pk S."/>
            <person name="Ch S."/>
            <person name="Ch V.R."/>
        </authorList>
    </citation>
    <scope>NUCLEOTIDE SEQUENCE [LARGE SCALE GENOMIC DNA]</scope>
    <source>
        <strain evidence="6 7">JC819</strain>
    </source>
</reference>
<evidence type="ECO:0000256" key="1">
    <source>
        <dbReference type="ARBA" id="ARBA00023224"/>
    </source>
</evidence>
<evidence type="ECO:0000256" key="3">
    <source>
        <dbReference type="PROSITE-ProRule" id="PRU00284"/>
    </source>
</evidence>
<proteinExistence type="inferred from homology"/>
<accession>A0ABT7PQK9</accession>
<dbReference type="InterPro" id="IPR004090">
    <property type="entry name" value="Chemotax_Me-accpt_rcpt"/>
</dbReference>
<dbReference type="RefSeq" id="WP_289166716.1">
    <property type="nucleotide sequence ID" value="NZ_JASZZN010000026.1"/>
</dbReference>
<evidence type="ECO:0000256" key="2">
    <source>
        <dbReference type="ARBA" id="ARBA00029447"/>
    </source>
</evidence>